<dbReference type="GO" id="GO:0005737">
    <property type="term" value="C:cytoplasm"/>
    <property type="evidence" value="ECO:0007669"/>
    <property type="project" value="TreeGrafter"/>
</dbReference>
<sequence>MTLWRRPRSPEWTDVDQRFEEMSRRIDRALEECRQDMRRFEESFFPAAKYGEAQKVTNDDKKFAVTLDVSQFHPDEVKVNLEGRTLKIEGKQEHKADKSYSKRSFVRTWRLPDEADVDAIRSSLSDSGRLSVEVPKFPAANVNSRSIPVTYSKSNQRETNIH</sequence>
<gene>
    <name evidence="4" type="ORF">CYNAS_LOCUS8992</name>
</gene>
<dbReference type="Proteomes" id="UP001176961">
    <property type="component" value="Unassembled WGS sequence"/>
</dbReference>
<dbReference type="GO" id="GO:0036498">
    <property type="term" value="P:IRE1-mediated unfolded protein response"/>
    <property type="evidence" value="ECO:0007669"/>
    <property type="project" value="TreeGrafter"/>
</dbReference>
<dbReference type="GO" id="GO:0005634">
    <property type="term" value="C:nucleus"/>
    <property type="evidence" value="ECO:0007669"/>
    <property type="project" value="TreeGrafter"/>
</dbReference>
<dbReference type="GO" id="GO:0042026">
    <property type="term" value="P:protein refolding"/>
    <property type="evidence" value="ECO:0007669"/>
    <property type="project" value="TreeGrafter"/>
</dbReference>
<dbReference type="CDD" id="cd06526">
    <property type="entry name" value="metazoan_ACD"/>
    <property type="match status" value="1"/>
</dbReference>
<dbReference type="PRINTS" id="PR00299">
    <property type="entry name" value="ACRYSTALLIN"/>
</dbReference>
<accession>A0AA36GRN8</accession>
<reference evidence="4" key="1">
    <citation type="submission" date="2023-07" db="EMBL/GenBank/DDBJ databases">
        <authorList>
            <consortium name="CYATHOMIX"/>
        </authorList>
    </citation>
    <scope>NUCLEOTIDE SEQUENCE</scope>
    <source>
        <strain evidence="4">N/A</strain>
    </source>
</reference>
<dbReference type="Pfam" id="PF00011">
    <property type="entry name" value="HSP20"/>
    <property type="match status" value="1"/>
</dbReference>
<keyword evidence="5" id="KW-1185">Reference proteome</keyword>
<organism evidence="4 5">
    <name type="scientific">Cylicocyclus nassatus</name>
    <name type="common">Nematode worm</name>
    <dbReference type="NCBI Taxonomy" id="53992"/>
    <lineage>
        <taxon>Eukaryota</taxon>
        <taxon>Metazoa</taxon>
        <taxon>Ecdysozoa</taxon>
        <taxon>Nematoda</taxon>
        <taxon>Chromadorea</taxon>
        <taxon>Rhabditida</taxon>
        <taxon>Rhabditina</taxon>
        <taxon>Rhabditomorpha</taxon>
        <taxon>Strongyloidea</taxon>
        <taxon>Strongylidae</taxon>
        <taxon>Cylicocyclus</taxon>
    </lineage>
</organism>
<dbReference type="GO" id="GO:0009408">
    <property type="term" value="P:response to heat"/>
    <property type="evidence" value="ECO:0007669"/>
    <property type="project" value="TreeGrafter"/>
</dbReference>
<evidence type="ECO:0000313" key="4">
    <source>
        <dbReference type="EMBL" id="CAJ0597009.1"/>
    </source>
</evidence>
<dbReference type="InterPro" id="IPR001436">
    <property type="entry name" value="Alpha-crystallin/sHSP_animal"/>
</dbReference>
<evidence type="ECO:0000256" key="2">
    <source>
        <dbReference type="RuleBase" id="RU003616"/>
    </source>
</evidence>
<dbReference type="InterPro" id="IPR002068">
    <property type="entry name" value="A-crystallin/Hsp20_dom"/>
</dbReference>
<evidence type="ECO:0000259" key="3">
    <source>
        <dbReference type="PROSITE" id="PS01031"/>
    </source>
</evidence>
<dbReference type="EMBL" id="CATQJL010000223">
    <property type="protein sequence ID" value="CAJ0597009.1"/>
    <property type="molecule type" value="Genomic_DNA"/>
</dbReference>
<dbReference type="PROSITE" id="PS01031">
    <property type="entry name" value="SHSP"/>
    <property type="match status" value="1"/>
</dbReference>
<name>A0AA36GRN8_CYLNA</name>
<comment type="caution">
    <text evidence="4">The sequence shown here is derived from an EMBL/GenBank/DDBJ whole genome shotgun (WGS) entry which is preliminary data.</text>
</comment>
<dbReference type="SUPFAM" id="SSF49764">
    <property type="entry name" value="HSP20-like chaperones"/>
    <property type="match status" value="1"/>
</dbReference>
<protein>
    <recommendedName>
        <fullName evidence="3">SHSP domain-containing protein</fullName>
    </recommendedName>
</protein>
<evidence type="ECO:0000313" key="5">
    <source>
        <dbReference type="Proteomes" id="UP001176961"/>
    </source>
</evidence>
<dbReference type="PANTHER" id="PTHR45640:SF1">
    <property type="entry name" value="HEAT SHOCK PROTEIN HSP-16.1_HSP-16.11-RELATED"/>
    <property type="match status" value="1"/>
</dbReference>
<dbReference type="AlphaFoldDB" id="A0AA36GRN8"/>
<dbReference type="GO" id="GO:0051082">
    <property type="term" value="F:unfolded protein binding"/>
    <property type="evidence" value="ECO:0007669"/>
    <property type="project" value="TreeGrafter"/>
</dbReference>
<dbReference type="InterPro" id="IPR008978">
    <property type="entry name" value="HSP20-like_chaperone"/>
</dbReference>
<evidence type="ECO:0000256" key="1">
    <source>
        <dbReference type="PROSITE-ProRule" id="PRU00285"/>
    </source>
</evidence>
<feature type="domain" description="SHSP" evidence="3">
    <location>
        <begin position="45"/>
        <end position="152"/>
    </location>
</feature>
<proteinExistence type="inferred from homology"/>
<comment type="similarity">
    <text evidence="1 2">Belongs to the small heat shock protein (HSP20) family.</text>
</comment>
<dbReference type="PANTHER" id="PTHR45640">
    <property type="entry name" value="HEAT SHOCK PROTEIN HSP-12.2-RELATED"/>
    <property type="match status" value="1"/>
</dbReference>
<dbReference type="Gene3D" id="2.60.40.790">
    <property type="match status" value="1"/>
</dbReference>